<dbReference type="Pfam" id="PF00801">
    <property type="entry name" value="PKD"/>
    <property type="match status" value="1"/>
</dbReference>
<feature type="signal peptide" evidence="1">
    <location>
        <begin position="1"/>
        <end position="31"/>
    </location>
</feature>
<dbReference type="InterPro" id="IPR013783">
    <property type="entry name" value="Ig-like_fold"/>
</dbReference>
<accession>A0A8A4TX12</accession>
<feature type="chain" id="PRO_5035251426" evidence="1">
    <location>
        <begin position="32"/>
        <end position="1284"/>
    </location>
</feature>
<evidence type="ECO:0000259" key="2">
    <source>
        <dbReference type="PROSITE" id="PS50093"/>
    </source>
</evidence>
<dbReference type="SUPFAM" id="SSF49299">
    <property type="entry name" value="PKD domain"/>
    <property type="match status" value="2"/>
</dbReference>
<name>A0A8A4TX12_SULCO</name>
<feature type="domain" description="PKD" evidence="2">
    <location>
        <begin position="258"/>
        <end position="315"/>
    </location>
</feature>
<dbReference type="SMART" id="SM00089">
    <property type="entry name" value="PKD"/>
    <property type="match status" value="2"/>
</dbReference>
<proteinExistence type="predicted"/>
<organism evidence="3 4">
    <name type="scientific">Sulfidibacter corallicola</name>
    <dbReference type="NCBI Taxonomy" id="2818388"/>
    <lineage>
        <taxon>Bacteria</taxon>
        <taxon>Pseudomonadati</taxon>
        <taxon>Acidobacteriota</taxon>
        <taxon>Holophagae</taxon>
        <taxon>Acanthopleuribacterales</taxon>
        <taxon>Acanthopleuribacteraceae</taxon>
        <taxon>Sulfidibacter</taxon>
    </lineage>
</organism>
<dbReference type="EMBL" id="CP071793">
    <property type="protein sequence ID" value="QTD51055.1"/>
    <property type="molecule type" value="Genomic_DNA"/>
</dbReference>
<dbReference type="PROSITE" id="PS50093">
    <property type="entry name" value="PKD"/>
    <property type="match status" value="2"/>
</dbReference>
<dbReference type="KEGG" id="scor:J3U87_01180"/>
<evidence type="ECO:0000313" key="4">
    <source>
        <dbReference type="Proteomes" id="UP000663929"/>
    </source>
</evidence>
<reference evidence="3" key="1">
    <citation type="submission" date="2021-03" db="EMBL/GenBank/DDBJ databases">
        <title>Acanthopleuribacteraceae sp. M133.</title>
        <authorList>
            <person name="Wang G."/>
        </authorList>
    </citation>
    <scope>NUCLEOTIDE SEQUENCE</scope>
    <source>
        <strain evidence="3">M133</strain>
    </source>
</reference>
<evidence type="ECO:0000256" key="1">
    <source>
        <dbReference type="SAM" id="SignalP"/>
    </source>
</evidence>
<dbReference type="InterPro" id="IPR035986">
    <property type="entry name" value="PKD_dom_sf"/>
</dbReference>
<dbReference type="Pfam" id="PF18911">
    <property type="entry name" value="PKD_4"/>
    <property type="match status" value="1"/>
</dbReference>
<dbReference type="InterPro" id="IPR022409">
    <property type="entry name" value="PKD/Chitinase_dom"/>
</dbReference>
<dbReference type="CDD" id="cd00146">
    <property type="entry name" value="PKD"/>
    <property type="match status" value="2"/>
</dbReference>
<dbReference type="Gene3D" id="2.60.40.10">
    <property type="entry name" value="Immunoglobulins"/>
    <property type="match status" value="2"/>
</dbReference>
<dbReference type="Gene3D" id="2.60.120.380">
    <property type="match status" value="1"/>
</dbReference>
<protein>
    <submittedName>
        <fullName evidence="3">PKD domain-containing protein</fullName>
    </submittedName>
</protein>
<dbReference type="InterPro" id="IPR000601">
    <property type="entry name" value="PKD_dom"/>
</dbReference>
<evidence type="ECO:0000313" key="3">
    <source>
        <dbReference type="EMBL" id="QTD51055.1"/>
    </source>
</evidence>
<dbReference type="Proteomes" id="UP000663929">
    <property type="component" value="Chromosome"/>
</dbReference>
<sequence length="1284" mass="139192">MNRNHGANASCISLKALFLLSVLTCGGFALAEPPNAKILFPPYDFVYAAGVTVQMGTLGDQDDLTYVWTLSDGTTLNGANVEFTVSQPGPVTVTMVATNTAGESSVPDDRIIYFYDIGTFQNAPVITSLTASSSSVTSGSPVTFDVAYEDPDSEEPFSVQWFWLENDRPKRFEGPSLTLRPTLTGDFQSTLTISVIVVDQEGNPSLTPGFTTVQVVPGGQNLPPNGRIVEPADDQIKVATGSTVTFRAEGDDPEGDLPLTFEWTFPDESSTTENPATFTFTELGLNFVTLSVTDSKGNRDPASHVVIVEVAEPSSENVTVGVVVNPLFSTRIFADESLILSGFPAGVDRNRPGSWTATNLITGEVAARLEGNNPGRLKLTDQGLYEIFYFFEEFGAVSERSTANVRWVSVQARDTNQPPTLDYDGPYELVARNGTEVSMNVIPNDPEGTDLRYVWAVEGVVQPQATGTSFSFTPQLESEDFFKGVQVLSVVAMAVDGEGKPTTLPLAYAVYVYEDRVPPRVTINDLPAGHTEFVPIGSRYDFKGIVSGGEGLDLIYDWRVNYLDRLTQPTLVSTDLDPEDPVLDRVGVLTATFNAETRDQTLRALYGATVWISVYDPAQKPETFITKPSVEKLTLETNQSLVFEGFVTDPNFYKGPESYFYERISNQMIWRVLRNGEDYGTYSQNEPLSLTFQETGTYTIILDSRNNVDLSPAQPDQLVVEVVEPRPDANFEPNNAQAEAANLELGSYSTFSVGPDDTGDWYAFQIDRAGAAIELDLDLREVDGSLIVEVFRGEDRVYRDELTGGRKHPFTFAGGDAGTYFLHISLSESAKHAKRMLSFGFTVTVSNPRLTFAYPKTDEVDLTSLALINPTGQSATATLIARDSEGNKLAEQTVDLAPRGHAERTVEGYFPGTKTLEISWVQVLSDQNVLGLATTMARDELTAIAEPAIIGSLDELVLPHIAQDTGQWFTRAAIVNTAGENVTAEFQAAAGNYEVEAFSDVHQSTVLDFESFFGGSLPAQGGEWGSFVEVNASPGLSGLEMFGTKVGSPRLCGLNLSSDKQKNPNFVFQGRDIYFPHVAADTNTFWTGIAFVNGGHLSTGVRLIAYNSAGQEVASRDMVLGPFEKQVGLAQTFFPDLAADAGVSWIRLQTDGQVHGYELFGDNDGDNTQLAGFPAVTGGSRELVFCKILFEPGKYYTGLAVVNLSSTSTAQLTYEVYDAAGSVLATANRSVGAFQKDVALVETIFGGVLPEGAVWVRLTSDQPLAGFQLMGDLEGKFMAASQAQ</sequence>
<dbReference type="RefSeq" id="WP_237381191.1">
    <property type="nucleotide sequence ID" value="NZ_CP071793.1"/>
</dbReference>
<feature type="domain" description="PKD" evidence="2">
    <location>
        <begin position="62"/>
        <end position="105"/>
    </location>
</feature>
<keyword evidence="1" id="KW-0732">Signal</keyword>
<gene>
    <name evidence="3" type="ORF">J3U87_01180</name>
</gene>
<keyword evidence="4" id="KW-1185">Reference proteome</keyword>